<evidence type="ECO:0000313" key="1">
    <source>
        <dbReference type="EMBL" id="OJD59846.1"/>
    </source>
</evidence>
<dbReference type="RefSeq" id="WP_071758820.1">
    <property type="nucleotide sequence ID" value="NZ_CBCSIO010000006.1"/>
</dbReference>
<sequence>MELSKLEVAIALSAFIQGLGEEERDKGNDLLKQVENALDNIVSNSTLNQMKEAGESVVSKFIHKILEDEEQ</sequence>
<proteinExistence type="predicted"/>
<accession>A0A1J9T0S2</accession>
<protein>
    <submittedName>
        <fullName evidence="1">Uncharacterized protein</fullName>
    </submittedName>
</protein>
<comment type="caution">
    <text evidence="1">The sequence shown here is derived from an EMBL/GenBank/DDBJ whole genome shotgun (WGS) entry which is preliminary data.</text>
</comment>
<dbReference type="Proteomes" id="UP000181873">
    <property type="component" value="Unassembled WGS sequence"/>
</dbReference>
<dbReference type="EMBL" id="MAOE01000111">
    <property type="protein sequence ID" value="OJD59846.1"/>
    <property type="molecule type" value="Genomic_DNA"/>
</dbReference>
<evidence type="ECO:0000313" key="2">
    <source>
        <dbReference type="Proteomes" id="UP000181873"/>
    </source>
</evidence>
<gene>
    <name evidence="1" type="ORF">BAU25_17705</name>
</gene>
<organism evidence="1 2">
    <name type="scientific">Bacillus albus</name>
    <dbReference type="NCBI Taxonomy" id="2026189"/>
    <lineage>
        <taxon>Bacteria</taxon>
        <taxon>Bacillati</taxon>
        <taxon>Bacillota</taxon>
        <taxon>Bacilli</taxon>
        <taxon>Bacillales</taxon>
        <taxon>Bacillaceae</taxon>
        <taxon>Bacillus</taxon>
        <taxon>Bacillus cereus group</taxon>
    </lineage>
</organism>
<name>A0A1J9T0S2_9BACI</name>
<dbReference type="AlphaFoldDB" id="A0A1J9T0S2"/>
<reference evidence="1 2" key="1">
    <citation type="submission" date="2016-06" db="EMBL/GenBank/DDBJ databases">
        <title>First insights into the genetic diversity and population structure of in the Bacillus cereus group bacteria from diverse marine environments.</title>
        <authorList>
            <person name="Liu Y."/>
            <person name="Lai Q."/>
            <person name="Shao Z."/>
        </authorList>
    </citation>
    <scope>NUCLEOTIDE SEQUENCE [LARGE SCALE GENOMIC DNA]</scope>
    <source>
        <strain evidence="1 2">N35-10-2</strain>
    </source>
</reference>